<dbReference type="HOGENOM" id="CLU_2719739_0_0_5"/>
<name>A8GNZ1_RICAH</name>
<evidence type="ECO:0008006" key="3">
    <source>
        <dbReference type="Google" id="ProtNLM"/>
    </source>
</evidence>
<proteinExistence type="predicted"/>
<dbReference type="AlphaFoldDB" id="A8GNZ1"/>
<dbReference type="RefSeq" id="WP_012149746.1">
    <property type="nucleotide sequence ID" value="NC_009881.1"/>
</dbReference>
<dbReference type="KEGG" id="rak:A1C_04220"/>
<dbReference type="EMBL" id="CP000847">
    <property type="protein sequence ID" value="ABV75116.1"/>
    <property type="molecule type" value="Genomic_DNA"/>
</dbReference>
<dbReference type="Gene3D" id="3.10.450.50">
    <property type="match status" value="1"/>
</dbReference>
<sequence>MTDKNLNTAVSYYTSMRDKKFEEMATFFHPNIHFIGPLSVMDGKESVVEAAKNFAMFFKIAQSAKIFLLMIK</sequence>
<protein>
    <recommendedName>
        <fullName evidence="3">SnoaL-like domain-containing protein</fullName>
    </recommendedName>
</protein>
<dbReference type="SUPFAM" id="SSF54427">
    <property type="entry name" value="NTF2-like"/>
    <property type="match status" value="1"/>
</dbReference>
<gene>
    <name evidence="1" type="ordered locus">A1C_04220</name>
</gene>
<reference evidence="1" key="1">
    <citation type="submission" date="2007-09" db="EMBL/GenBank/DDBJ databases">
        <title>Complete Genome Sequence of Rickettsia akari.</title>
        <authorList>
            <person name="Madan A."/>
            <person name="Fahey J."/>
            <person name="Helton E."/>
            <person name="Ketteman M."/>
            <person name="Madan A."/>
            <person name="Rodrigues S."/>
            <person name="Sanchez A."/>
            <person name="Whiting M."/>
            <person name="Dasch G."/>
            <person name="Eremeeva M."/>
        </authorList>
    </citation>
    <scope>NUCLEOTIDE SEQUENCE</scope>
    <source>
        <strain evidence="1">Hartford</strain>
    </source>
</reference>
<dbReference type="InterPro" id="IPR032710">
    <property type="entry name" value="NTF2-like_dom_sf"/>
</dbReference>
<accession>A8GNZ1</accession>
<evidence type="ECO:0000313" key="1">
    <source>
        <dbReference type="EMBL" id="ABV75116.1"/>
    </source>
</evidence>
<dbReference type="Proteomes" id="UP000006830">
    <property type="component" value="Chromosome"/>
</dbReference>
<organism evidence="1 2">
    <name type="scientific">Rickettsia akari (strain Hartford)</name>
    <dbReference type="NCBI Taxonomy" id="293614"/>
    <lineage>
        <taxon>Bacteria</taxon>
        <taxon>Pseudomonadati</taxon>
        <taxon>Pseudomonadota</taxon>
        <taxon>Alphaproteobacteria</taxon>
        <taxon>Rickettsiales</taxon>
        <taxon>Rickettsiaceae</taxon>
        <taxon>Rickettsieae</taxon>
        <taxon>Rickettsia</taxon>
        <taxon>spotted fever group</taxon>
    </lineage>
</organism>
<keyword evidence="2" id="KW-1185">Reference proteome</keyword>
<evidence type="ECO:0000313" key="2">
    <source>
        <dbReference type="Proteomes" id="UP000006830"/>
    </source>
</evidence>